<comment type="catalytic activity">
    <reaction evidence="1">
        <text>ATP + protein L-histidine = ADP + protein N-phospho-L-histidine.</text>
        <dbReference type="EC" id="2.7.13.3"/>
    </reaction>
</comment>
<dbReference type="CDD" id="cd00130">
    <property type="entry name" value="PAS"/>
    <property type="match status" value="1"/>
</dbReference>
<keyword evidence="9" id="KW-0812">Transmembrane</keyword>
<dbReference type="PRINTS" id="PR00344">
    <property type="entry name" value="BCTRLSENSOR"/>
</dbReference>
<feature type="transmembrane region" description="Helical" evidence="9">
    <location>
        <begin position="58"/>
        <end position="76"/>
    </location>
</feature>
<dbReference type="Pfam" id="PF02518">
    <property type="entry name" value="HATPase_c"/>
    <property type="match status" value="1"/>
</dbReference>
<evidence type="ECO:0000259" key="11">
    <source>
        <dbReference type="PROSITE" id="PS50113"/>
    </source>
</evidence>
<keyword evidence="9" id="KW-0472">Membrane</keyword>
<dbReference type="FunFam" id="3.30.565.10:FF:000042">
    <property type="entry name" value="Two-component sensor histidine kinase KdpD"/>
    <property type="match status" value="1"/>
</dbReference>
<dbReference type="InterPro" id="IPR003594">
    <property type="entry name" value="HATPase_dom"/>
</dbReference>
<dbReference type="Gene3D" id="1.10.287.130">
    <property type="match status" value="1"/>
</dbReference>
<keyword evidence="8" id="KW-0902">Two-component regulatory system</keyword>
<dbReference type="Pfam" id="PF08448">
    <property type="entry name" value="PAS_4"/>
    <property type="match status" value="1"/>
</dbReference>
<dbReference type="InterPro" id="IPR000700">
    <property type="entry name" value="PAS-assoc_C"/>
</dbReference>
<keyword evidence="7" id="KW-0067">ATP-binding</keyword>
<comment type="caution">
    <text evidence="12">The sequence shown here is derived from an EMBL/GenBank/DDBJ whole genome shotgun (WGS) entry which is preliminary data.</text>
</comment>
<dbReference type="PROSITE" id="PS50109">
    <property type="entry name" value="HIS_KIN"/>
    <property type="match status" value="1"/>
</dbReference>
<dbReference type="PANTHER" id="PTHR43065:SF10">
    <property type="entry name" value="PEROXIDE STRESS-ACTIVATED HISTIDINE KINASE MAK3"/>
    <property type="match status" value="1"/>
</dbReference>
<keyword evidence="6" id="KW-0418">Kinase</keyword>
<dbReference type="Gene3D" id="3.30.565.10">
    <property type="entry name" value="Histidine kinase-like ATPase, C-terminal domain"/>
    <property type="match status" value="1"/>
</dbReference>
<dbReference type="SUPFAM" id="SSF55874">
    <property type="entry name" value="ATPase domain of HSP90 chaperone/DNA topoisomerase II/histidine kinase"/>
    <property type="match status" value="1"/>
</dbReference>
<dbReference type="Proteomes" id="UP000613160">
    <property type="component" value="Unassembled WGS sequence"/>
</dbReference>
<dbReference type="InterPro" id="IPR036890">
    <property type="entry name" value="HATPase_C_sf"/>
</dbReference>
<dbReference type="SUPFAM" id="SSF55785">
    <property type="entry name" value="PYP-like sensor domain (PAS domain)"/>
    <property type="match status" value="1"/>
</dbReference>
<keyword evidence="9" id="KW-1133">Transmembrane helix</keyword>
<dbReference type="EMBL" id="BMJJ01000007">
    <property type="protein sequence ID" value="GGD26335.1"/>
    <property type="molecule type" value="Genomic_DNA"/>
</dbReference>
<gene>
    <name evidence="12" type="ORF">GCM10011335_31760</name>
</gene>
<dbReference type="AlphaFoldDB" id="A0A916Y144"/>
<dbReference type="InterPro" id="IPR035965">
    <property type="entry name" value="PAS-like_dom_sf"/>
</dbReference>
<dbReference type="InterPro" id="IPR000014">
    <property type="entry name" value="PAS"/>
</dbReference>
<dbReference type="GO" id="GO:0005524">
    <property type="term" value="F:ATP binding"/>
    <property type="evidence" value="ECO:0007669"/>
    <property type="project" value="UniProtKB-KW"/>
</dbReference>
<dbReference type="InterPro" id="IPR036097">
    <property type="entry name" value="HisK_dim/P_sf"/>
</dbReference>
<evidence type="ECO:0000256" key="9">
    <source>
        <dbReference type="SAM" id="Phobius"/>
    </source>
</evidence>
<reference evidence="12" key="1">
    <citation type="journal article" date="2014" name="Int. J. Syst. Evol. Microbiol.">
        <title>Complete genome sequence of Corynebacterium casei LMG S-19264T (=DSM 44701T), isolated from a smear-ripened cheese.</title>
        <authorList>
            <consortium name="US DOE Joint Genome Institute (JGI-PGF)"/>
            <person name="Walter F."/>
            <person name="Albersmeier A."/>
            <person name="Kalinowski J."/>
            <person name="Ruckert C."/>
        </authorList>
    </citation>
    <scope>NUCLEOTIDE SEQUENCE</scope>
    <source>
        <strain evidence="12">CGMCC 1.15493</strain>
    </source>
</reference>
<evidence type="ECO:0000313" key="13">
    <source>
        <dbReference type="Proteomes" id="UP000613160"/>
    </source>
</evidence>
<dbReference type="PROSITE" id="PS50113">
    <property type="entry name" value="PAC"/>
    <property type="match status" value="1"/>
</dbReference>
<dbReference type="RefSeq" id="WP_188852416.1">
    <property type="nucleotide sequence ID" value="NZ_BMJJ01000007.1"/>
</dbReference>
<reference evidence="12" key="2">
    <citation type="submission" date="2020-09" db="EMBL/GenBank/DDBJ databases">
        <authorList>
            <person name="Sun Q."/>
            <person name="Zhou Y."/>
        </authorList>
    </citation>
    <scope>NUCLEOTIDE SEQUENCE</scope>
    <source>
        <strain evidence="12">CGMCC 1.15493</strain>
    </source>
</reference>
<feature type="domain" description="Histidine kinase" evidence="10">
    <location>
        <begin position="285"/>
        <end position="500"/>
    </location>
</feature>
<dbReference type="SMART" id="SM00387">
    <property type="entry name" value="HATPase_c"/>
    <property type="match status" value="1"/>
</dbReference>
<evidence type="ECO:0000256" key="8">
    <source>
        <dbReference type="ARBA" id="ARBA00023012"/>
    </source>
</evidence>
<evidence type="ECO:0000256" key="4">
    <source>
        <dbReference type="ARBA" id="ARBA00022679"/>
    </source>
</evidence>
<dbReference type="Pfam" id="PF00512">
    <property type="entry name" value="HisKA"/>
    <property type="match status" value="1"/>
</dbReference>
<protein>
    <recommendedName>
        <fullName evidence="2">histidine kinase</fullName>
        <ecNumber evidence="2">2.7.13.3</ecNumber>
    </recommendedName>
</protein>
<evidence type="ECO:0000256" key="5">
    <source>
        <dbReference type="ARBA" id="ARBA00022741"/>
    </source>
</evidence>
<dbReference type="GO" id="GO:0000155">
    <property type="term" value="F:phosphorelay sensor kinase activity"/>
    <property type="evidence" value="ECO:0007669"/>
    <property type="project" value="InterPro"/>
</dbReference>
<sequence length="507" mass="54459">MMGDPGARRLAARVQAAAAAITALAIFAADVLTPFQGAVAVLYTTVVLISARGHSRKLVLTTAAVCTALAVTGYVVSHWTEPLGSPAIRLAVSLVAIWITAILSARQINAAAERQRSDTRYRLIFNAAGFPIWESDWSAAYARLRNGAAPTLDLVQSVADRAKIRNANEAAAQLFGYDDRTLLIANGLSLHHTTSAQHGLSRIFSRLMGGEAAVEEEVQFKTLDGETVDVVLRVTLPADHDGWKHVLVMALDLTERNRTQARLAQSQAELTHMARVTTLGQLAASIAHEVNQPLSAIITYAKSGKRWLARDVPNPTEVSDCLDHIAANGTRAAEVIARVRDLARNADPKPSRLEIRPLIDETVALLERDFQANAVDLHVSVAPDLPDISGDRVQIQQVLMNLLLNAQQAMTTVNPGQRELCVEAKLDGARVLVEVSDCGVGVAHLDPETLFRPFFTTKSDGMGMGLSICRSIVEQHGGALTAAANARGGATFRFHLPVETSAERAAA</sequence>
<evidence type="ECO:0000256" key="3">
    <source>
        <dbReference type="ARBA" id="ARBA00022553"/>
    </source>
</evidence>
<evidence type="ECO:0000256" key="6">
    <source>
        <dbReference type="ARBA" id="ARBA00022777"/>
    </source>
</evidence>
<dbReference type="EC" id="2.7.13.3" evidence="2"/>
<proteinExistence type="predicted"/>
<dbReference type="InterPro" id="IPR005467">
    <property type="entry name" value="His_kinase_dom"/>
</dbReference>
<evidence type="ECO:0000313" key="12">
    <source>
        <dbReference type="EMBL" id="GGD26335.1"/>
    </source>
</evidence>
<accession>A0A916Y144</accession>
<dbReference type="SMART" id="SM00388">
    <property type="entry name" value="HisKA"/>
    <property type="match status" value="1"/>
</dbReference>
<evidence type="ECO:0000259" key="10">
    <source>
        <dbReference type="PROSITE" id="PS50109"/>
    </source>
</evidence>
<keyword evidence="4" id="KW-0808">Transferase</keyword>
<keyword evidence="3" id="KW-0597">Phosphoprotein</keyword>
<evidence type="ECO:0000256" key="1">
    <source>
        <dbReference type="ARBA" id="ARBA00000085"/>
    </source>
</evidence>
<dbReference type="NCBIfam" id="TIGR00229">
    <property type="entry name" value="sensory_box"/>
    <property type="match status" value="1"/>
</dbReference>
<feature type="domain" description="PAC" evidence="11">
    <location>
        <begin position="214"/>
        <end position="265"/>
    </location>
</feature>
<dbReference type="Gene3D" id="3.30.450.20">
    <property type="entry name" value="PAS domain"/>
    <property type="match status" value="1"/>
</dbReference>
<dbReference type="CDD" id="cd00082">
    <property type="entry name" value="HisKA"/>
    <property type="match status" value="1"/>
</dbReference>
<dbReference type="PANTHER" id="PTHR43065">
    <property type="entry name" value="SENSOR HISTIDINE KINASE"/>
    <property type="match status" value="1"/>
</dbReference>
<keyword evidence="13" id="KW-1185">Reference proteome</keyword>
<organism evidence="12 13">
    <name type="scientific">Aureimonas glaciei</name>
    <dbReference type="NCBI Taxonomy" id="1776957"/>
    <lineage>
        <taxon>Bacteria</taxon>
        <taxon>Pseudomonadati</taxon>
        <taxon>Pseudomonadota</taxon>
        <taxon>Alphaproteobacteria</taxon>
        <taxon>Hyphomicrobiales</taxon>
        <taxon>Aurantimonadaceae</taxon>
        <taxon>Aureimonas</taxon>
    </lineage>
</organism>
<keyword evidence="5" id="KW-0547">Nucleotide-binding</keyword>
<name>A0A916Y144_9HYPH</name>
<dbReference type="GO" id="GO:0042802">
    <property type="term" value="F:identical protein binding"/>
    <property type="evidence" value="ECO:0007669"/>
    <property type="project" value="UniProtKB-ARBA"/>
</dbReference>
<dbReference type="InterPro" id="IPR013656">
    <property type="entry name" value="PAS_4"/>
</dbReference>
<evidence type="ECO:0000256" key="2">
    <source>
        <dbReference type="ARBA" id="ARBA00012438"/>
    </source>
</evidence>
<evidence type="ECO:0000256" key="7">
    <source>
        <dbReference type="ARBA" id="ARBA00022840"/>
    </source>
</evidence>
<dbReference type="InterPro" id="IPR004358">
    <property type="entry name" value="Sig_transdc_His_kin-like_C"/>
</dbReference>
<feature type="transmembrane region" description="Helical" evidence="9">
    <location>
        <begin position="88"/>
        <end position="106"/>
    </location>
</feature>
<dbReference type="SUPFAM" id="SSF47384">
    <property type="entry name" value="Homodimeric domain of signal transducing histidine kinase"/>
    <property type="match status" value="1"/>
</dbReference>
<dbReference type="InterPro" id="IPR003661">
    <property type="entry name" value="HisK_dim/P_dom"/>
</dbReference>